<proteinExistence type="predicted"/>
<dbReference type="Proteomes" id="UP000092993">
    <property type="component" value="Unassembled WGS sequence"/>
</dbReference>
<keyword evidence="1" id="KW-1133">Transmembrane helix</keyword>
<feature type="transmembrane region" description="Helical" evidence="1">
    <location>
        <begin position="12"/>
        <end position="37"/>
    </location>
</feature>
<dbReference type="AlphaFoldDB" id="A0A1C7LS55"/>
<accession>A0A1C7LS55</accession>
<comment type="caution">
    <text evidence="2">The sequence shown here is derived from an EMBL/GenBank/DDBJ whole genome shotgun (WGS) entry which is preliminary data.</text>
</comment>
<keyword evidence="3" id="KW-1185">Reference proteome</keyword>
<dbReference type="EMBL" id="LUGG01000023">
    <property type="protein sequence ID" value="OBZ67675.1"/>
    <property type="molecule type" value="Genomic_DNA"/>
</dbReference>
<gene>
    <name evidence="2" type="ORF">A0H81_12484</name>
</gene>
<keyword evidence="1" id="KW-0812">Transmembrane</keyword>
<organism evidence="2 3">
    <name type="scientific">Grifola frondosa</name>
    <name type="common">Maitake</name>
    <name type="synonym">Polyporus frondosus</name>
    <dbReference type="NCBI Taxonomy" id="5627"/>
    <lineage>
        <taxon>Eukaryota</taxon>
        <taxon>Fungi</taxon>
        <taxon>Dikarya</taxon>
        <taxon>Basidiomycota</taxon>
        <taxon>Agaricomycotina</taxon>
        <taxon>Agaricomycetes</taxon>
        <taxon>Polyporales</taxon>
        <taxon>Grifolaceae</taxon>
        <taxon>Grifola</taxon>
    </lineage>
</organism>
<evidence type="ECO:0000313" key="3">
    <source>
        <dbReference type="Proteomes" id="UP000092993"/>
    </source>
</evidence>
<evidence type="ECO:0000256" key="1">
    <source>
        <dbReference type="SAM" id="Phobius"/>
    </source>
</evidence>
<keyword evidence="1" id="KW-0472">Membrane</keyword>
<protein>
    <submittedName>
        <fullName evidence="2">Uncharacterized protein</fullName>
    </submittedName>
</protein>
<sequence length="68" mass="7510">MRLSISPRPSTTLYYAFTSLDTVLVTNYALQIVAIGLPEILSGCPKSDSVHLAVRPQDGRHHSNTGRW</sequence>
<name>A0A1C7LS55_GRIFR</name>
<reference evidence="2 3" key="1">
    <citation type="submission" date="2016-03" db="EMBL/GenBank/DDBJ databases">
        <title>Whole genome sequencing of Grifola frondosa 9006-11.</title>
        <authorList>
            <person name="Min B."/>
            <person name="Park H."/>
            <person name="Kim J.-G."/>
            <person name="Cho H."/>
            <person name="Oh Y.-L."/>
            <person name="Kong W.-S."/>
            <person name="Choi I.-G."/>
        </authorList>
    </citation>
    <scope>NUCLEOTIDE SEQUENCE [LARGE SCALE GENOMIC DNA]</scope>
    <source>
        <strain evidence="2 3">9006-11</strain>
    </source>
</reference>
<evidence type="ECO:0000313" key="2">
    <source>
        <dbReference type="EMBL" id="OBZ67675.1"/>
    </source>
</evidence>